<name>A0ABD2QDI9_9PLAT</name>
<feature type="region of interest" description="Disordered" evidence="2">
    <location>
        <begin position="481"/>
        <end position="510"/>
    </location>
</feature>
<proteinExistence type="predicted"/>
<dbReference type="Proteomes" id="UP001626550">
    <property type="component" value="Unassembled WGS sequence"/>
</dbReference>
<organism evidence="5 6">
    <name type="scientific">Cichlidogyrus casuarinus</name>
    <dbReference type="NCBI Taxonomy" id="1844966"/>
    <lineage>
        <taxon>Eukaryota</taxon>
        <taxon>Metazoa</taxon>
        <taxon>Spiralia</taxon>
        <taxon>Lophotrochozoa</taxon>
        <taxon>Platyhelminthes</taxon>
        <taxon>Monogenea</taxon>
        <taxon>Monopisthocotylea</taxon>
        <taxon>Dactylogyridea</taxon>
        <taxon>Ancyrocephalidae</taxon>
        <taxon>Cichlidogyrus</taxon>
    </lineage>
</organism>
<dbReference type="CDD" id="cd12432">
    <property type="entry name" value="RRM_ACINU"/>
    <property type="match status" value="1"/>
</dbReference>
<dbReference type="AlphaFoldDB" id="A0ABD2QDI9"/>
<accession>A0ABD2QDI9</accession>
<feature type="compositionally biased region" description="Acidic residues" evidence="2">
    <location>
        <begin position="259"/>
        <end position="269"/>
    </location>
</feature>
<sequence>MSKSLSTFTLPDGRILSSLKVNELKEVLEAYHLSKSGNKKELVNRIFKHFNNLDTSIASSNDPNDTLGDQESFTDEPIQSKTEVKEGDHLNVETEEVPKTSIQSSPAKVSHSPMKSPAKETGQEPPLEELETENANDEQSSTDKPVSGSPSNALVSQLKTPEVVRPSSEFSEEQEEHQKKLGKRKSWGKQDCEPPTKITASVLEKFVTEADEVIVEPEKKETLQAEEIVLSDSSLVPSPKLADEPLPQRLSTVSTSKDEPEEEDYGDEEVQPTMELIDLSKETPIITNGVEKRNSGIKASLPERVSEPESARNEQTKFLFIRNLVRPFTVHQLKRMLEDNFGEIIDLVLNKLKSCGFVEFPSVESAAKAREALDGTRWPSISPQTLRLEFATEELCHWMRKEGAKSDRPPPIKMLYPSKRATIEKVLPTSPEEEESVSEKISLTNFFNLTKTEPPIYWKPLSEEEAEAQKKRRIEEYAIELKRQEARQKRSPFDDSRRRSKSPRNRRRDR</sequence>
<reference evidence="5 6" key="1">
    <citation type="submission" date="2024-11" db="EMBL/GenBank/DDBJ databases">
        <title>Adaptive evolution of stress response genes in parasites aligns with host niche diversity.</title>
        <authorList>
            <person name="Hahn C."/>
            <person name="Resl P."/>
        </authorList>
    </citation>
    <scope>NUCLEOTIDE SEQUENCE [LARGE SCALE GENOMIC DNA]</scope>
    <source>
        <strain evidence="5">EGGRZ-B1_66</strain>
        <tissue evidence="5">Body</tissue>
    </source>
</reference>
<gene>
    <name evidence="5" type="ORF">Ciccas_003738</name>
</gene>
<dbReference type="Pfam" id="PF00076">
    <property type="entry name" value="RRM_1"/>
    <property type="match status" value="1"/>
</dbReference>
<evidence type="ECO:0000259" key="3">
    <source>
        <dbReference type="PROSITE" id="PS50102"/>
    </source>
</evidence>
<dbReference type="SUPFAM" id="SSF68906">
    <property type="entry name" value="SAP domain"/>
    <property type="match status" value="1"/>
</dbReference>
<dbReference type="InterPro" id="IPR000504">
    <property type="entry name" value="RRM_dom"/>
</dbReference>
<feature type="domain" description="SAP" evidence="4">
    <location>
        <begin position="16"/>
        <end position="50"/>
    </location>
</feature>
<evidence type="ECO:0000313" key="6">
    <source>
        <dbReference type="Proteomes" id="UP001626550"/>
    </source>
</evidence>
<evidence type="ECO:0000313" key="5">
    <source>
        <dbReference type="EMBL" id="KAL3317613.1"/>
    </source>
</evidence>
<dbReference type="GO" id="GO:0003723">
    <property type="term" value="F:RNA binding"/>
    <property type="evidence" value="ECO:0007669"/>
    <property type="project" value="UniProtKB-UniRule"/>
</dbReference>
<feature type="compositionally biased region" description="Acidic residues" evidence="2">
    <location>
        <begin position="126"/>
        <end position="136"/>
    </location>
</feature>
<dbReference type="InterPro" id="IPR012677">
    <property type="entry name" value="Nucleotide-bd_a/b_plait_sf"/>
</dbReference>
<dbReference type="EMBL" id="JBJKFK010000355">
    <property type="protein sequence ID" value="KAL3317613.1"/>
    <property type="molecule type" value="Genomic_DNA"/>
</dbReference>
<evidence type="ECO:0000259" key="4">
    <source>
        <dbReference type="PROSITE" id="PS50800"/>
    </source>
</evidence>
<keyword evidence="6" id="KW-1185">Reference proteome</keyword>
<dbReference type="Gene3D" id="3.30.70.330">
    <property type="match status" value="1"/>
</dbReference>
<dbReference type="PANTHER" id="PTHR46589:SF1">
    <property type="entry name" value="APOPTOTIC CHROMATIN CONDENSATION INDUCER IN THE NUCLEUS"/>
    <property type="match status" value="1"/>
</dbReference>
<dbReference type="PROSITE" id="PS50102">
    <property type="entry name" value="RRM"/>
    <property type="match status" value="1"/>
</dbReference>
<dbReference type="SMART" id="SM00513">
    <property type="entry name" value="SAP"/>
    <property type="match status" value="1"/>
</dbReference>
<dbReference type="PANTHER" id="PTHR46589">
    <property type="entry name" value="APOPTOTIC CHROMATIN CONDENSATION INDUCER IN THE NUCLEUS"/>
    <property type="match status" value="1"/>
</dbReference>
<dbReference type="SMART" id="SM00360">
    <property type="entry name" value="RRM"/>
    <property type="match status" value="1"/>
</dbReference>
<feature type="compositionally biased region" description="Basic and acidic residues" evidence="2">
    <location>
        <begin position="481"/>
        <end position="497"/>
    </location>
</feature>
<dbReference type="InterPro" id="IPR035979">
    <property type="entry name" value="RBD_domain_sf"/>
</dbReference>
<dbReference type="InterPro" id="IPR003034">
    <property type="entry name" value="SAP_dom"/>
</dbReference>
<keyword evidence="1" id="KW-0694">RNA-binding</keyword>
<dbReference type="Gene3D" id="1.10.720.30">
    <property type="entry name" value="SAP domain"/>
    <property type="match status" value="1"/>
</dbReference>
<dbReference type="PROSITE" id="PS50800">
    <property type="entry name" value="SAP"/>
    <property type="match status" value="1"/>
</dbReference>
<feature type="region of interest" description="Disordered" evidence="2">
    <location>
        <begin position="231"/>
        <end position="269"/>
    </location>
</feature>
<evidence type="ECO:0000256" key="1">
    <source>
        <dbReference type="PROSITE-ProRule" id="PRU00176"/>
    </source>
</evidence>
<feature type="compositionally biased region" description="Basic residues" evidence="2">
    <location>
        <begin position="498"/>
        <end position="510"/>
    </location>
</feature>
<dbReference type="SUPFAM" id="SSF54928">
    <property type="entry name" value="RNA-binding domain, RBD"/>
    <property type="match status" value="1"/>
</dbReference>
<dbReference type="Pfam" id="PF16294">
    <property type="entry name" value="RSB_motif"/>
    <property type="match status" value="1"/>
</dbReference>
<feature type="domain" description="RRM" evidence="3">
    <location>
        <begin position="317"/>
        <end position="393"/>
    </location>
</feature>
<comment type="caution">
    <text evidence="5">The sequence shown here is derived from an EMBL/GenBank/DDBJ whole genome shotgun (WGS) entry which is preliminary data.</text>
</comment>
<feature type="compositionally biased region" description="Polar residues" evidence="2">
    <location>
        <begin position="54"/>
        <end position="81"/>
    </location>
</feature>
<evidence type="ECO:0008006" key="7">
    <source>
        <dbReference type="Google" id="ProtNLM"/>
    </source>
</evidence>
<dbReference type="InterPro" id="IPR034257">
    <property type="entry name" value="Acinus_RRM"/>
</dbReference>
<dbReference type="InterPro" id="IPR032552">
    <property type="entry name" value="RSB_motif"/>
</dbReference>
<feature type="compositionally biased region" description="Basic and acidic residues" evidence="2">
    <location>
        <begin position="82"/>
        <end position="98"/>
    </location>
</feature>
<dbReference type="InterPro" id="IPR052793">
    <property type="entry name" value="EJC-associated_protein"/>
</dbReference>
<dbReference type="Pfam" id="PF02037">
    <property type="entry name" value="SAP"/>
    <property type="match status" value="1"/>
</dbReference>
<feature type="compositionally biased region" description="Polar residues" evidence="2">
    <location>
        <begin position="137"/>
        <end position="159"/>
    </location>
</feature>
<dbReference type="InterPro" id="IPR036361">
    <property type="entry name" value="SAP_dom_sf"/>
</dbReference>
<protein>
    <recommendedName>
        <fullName evidence="7">SAP domain-containing protein</fullName>
    </recommendedName>
</protein>
<evidence type="ECO:0000256" key="2">
    <source>
        <dbReference type="SAM" id="MobiDB-lite"/>
    </source>
</evidence>
<feature type="region of interest" description="Disordered" evidence="2">
    <location>
        <begin position="54"/>
        <end position="196"/>
    </location>
</feature>